<feature type="compositionally biased region" description="Pro residues" evidence="1">
    <location>
        <begin position="91"/>
        <end position="100"/>
    </location>
</feature>
<dbReference type="GeneID" id="28849011"/>
<feature type="compositionally biased region" description="Polar residues" evidence="1">
    <location>
        <begin position="900"/>
        <end position="911"/>
    </location>
</feature>
<feature type="region of interest" description="Disordered" evidence="1">
    <location>
        <begin position="139"/>
        <end position="234"/>
    </location>
</feature>
<dbReference type="AlphaFoldDB" id="A0A179FGI3"/>
<gene>
    <name evidence="2" type="ORF">VFPPC_05899</name>
</gene>
<dbReference type="PANTHER" id="PTHR38700">
    <property type="entry name" value="YALI0E22418P"/>
    <property type="match status" value="1"/>
</dbReference>
<reference evidence="2 3" key="1">
    <citation type="journal article" date="2016" name="PLoS Pathog.">
        <title>Biosynthesis of antibiotic leucinostatins in bio-control fungus Purpureocillium lilacinum and their inhibition on phytophthora revealed by genome mining.</title>
        <authorList>
            <person name="Wang G."/>
            <person name="Liu Z."/>
            <person name="Lin R."/>
            <person name="Li E."/>
            <person name="Mao Z."/>
            <person name="Ling J."/>
            <person name="Yang Y."/>
            <person name="Yin W.B."/>
            <person name="Xie B."/>
        </authorList>
    </citation>
    <scope>NUCLEOTIDE SEQUENCE [LARGE SCALE GENOMIC DNA]</scope>
    <source>
        <strain evidence="2">170</strain>
    </source>
</reference>
<dbReference type="Gene3D" id="3.10.20.90">
    <property type="entry name" value="Phosphatidylinositol 3-kinase Catalytic Subunit, Chain A, domain 1"/>
    <property type="match status" value="1"/>
</dbReference>
<dbReference type="SUPFAM" id="SSF54236">
    <property type="entry name" value="Ubiquitin-like"/>
    <property type="match status" value="1"/>
</dbReference>
<sequence length="948" mass="103951">MADGAMAMTLGPTAAVLPPPPPPHQDVSRYRCLRGKSVSSPRDFDVFQDGKCSSDGDSSSSGSDEYSFTSSLRSRSKSVSTLRSVFLRSQEPPPPMPPLPAKVLNPKPINISAQSSLKILENLKSPIFSSEHPQWRSIAIINKEAANEDGSRQNRDGAAAGPGPQSQDQEDLDQSDHHKDHRKDNQKDWFRLQTPDSADESAADDNPKEADGDCAAVSDVNNHHRRSNEGAATGDTSLLADEVARLEAETDRILAEQKKLELARLQAQLVTPPPKPKRPLLEKLTFFSRSKRSTGANSQPGTPSTIVSAIFSPAFSQSSRDSSIEEPPTHPLPEFKMSFIERGGKGIVPQTDAPVSASNGGERRVVVRCLSSTINLAVTAETSPVDILKTTADMTRHNISPATSVIVECYFVLGLERRLRRYERVRDVMNSWDRDQQNALLILTGDSAKSDQDLDLESVPRTDEPPQGFSMQLHHSSKPGKWNKRWVTLLDNGQIYAAKSPNSQPSDKDSNVLCHLTDFDIYAPKESEMRRNLKPPKRFCYAIKSQQKTVVFANGENFVHFFSTDDSLQAASFYDKVHAWRSWYLVNRMVDLQTRSRAPQISYDPKANNPVSPKRSTVGSRGSTSARASIVEEEVVDEPLMNVNAFRMSKIVITPEDIKSNKTAAVRSKSVHRSGTLKKNGAANLEVPKTVREEEPEFATGGLLGSTYDKLKQTDAASVASSSKTGSDGPFTEAPSLLNGGISKSSSDASDQMKRQVEEEEKNNEATSWFPSAAEHSARVRSQVVHQPSPPHLRRPMTADTAGNAPAARRERQPAPLLSFTNDFPEPPRFREGPAGVRQVPGQPLINFASGGATREPRDSAPRQNVSRRGLPASNAGGLATSPPPQHPPPPPGPRFRSKSAVTQRRYNPNEANHPPMPAMPNRRHPHHAEPRGPPRFPAPEPLVNRAK</sequence>
<feature type="compositionally biased region" description="Pro residues" evidence="1">
    <location>
        <begin position="882"/>
        <end position="894"/>
    </location>
</feature>
<feature type="compositionally biased region" description="Basic and acidic residues" evidence="1">
    <location>
        <begin position="451"/>
        <end position="464"/>
    </location>
</feature>
<feature type="compositionally biased region" description="Basic and acidic residues" evidence="1">
    <location>
        <begin position="174"/>
        <end position="190"/>
    </location>
</feature>
<organism evidence="2 3">
    <name type="scientific">Pochonia chlamydosporia 170</name>
    <dbReference type="NCBI Taxonomy" id="1380566"/>
    <lineage>
        <taxon>Eukaryota</taxon>
        <taxon>Fungi</taxon>
        <taxon>Dikarya</taxon>
        <taxon>Ascomycota</taxon>
        <taxon>Pezizomycotina</taxon>
        <taxon>Sordariomycetes</taxon>
        <taxon>Hypocreomycetidae</taxon>
        <taxon>Hypocreales</taxon>
        <taxon>Clavicipitaceae</taxon>
        <taxon>Pochonia</taxon>
    </lineage>
</organism>
<name>A0A179FGI3_METCM</name>
<protein>
    <submittedName>
        <fullName evidence="2">Ubiquitin-like protein</fullName>
    </submittedName>
</protein>
<dbReference type="STRING" id="1380566.A0A179FGI3"/>
<feature type="region of interest" description="Disordered" evidence="1">
    <location>
        <begin position="664"/>
        <end position="685"/>
    </location>
</feature>
<dbReference type="EMBL" id="LSBJ02000005">
    <property type="protein sequence ID" value="OAQ64646.1"/>
    <property type="molecule type" value="Genomic_DNA"/>
</dbReference>
<dbReference type="RefSeq" id="XP_018141960.1">
    <property type="nucleotide sequence ID" value="XM_018285017.1"/>
</dbReference>
<feature type="compositionally biased region" description="Low complexity" evidence="1">
    <location>
        <begin position="49"/>
        <end position="85"/>
    </location>
</feature>
<feature type="region of interest" description="Disordered" evidence="1">
    <location>
        <begin position="451"/>
        <end position="477"/>
    </location>
</feature>
<feature type="region of interest" description="Disordered" evidence="1">
    <location>
        <begin position="600"/>
        <end position="627"/>
    </location>
</feature>
<feature type="region of interest" description="Disordered" evidence="1">
    <location>
        <begin position="1"/>
        <end position="106"/>
    </location>
</feature>
<dbReference type="PANTHER" id="PTHR38700:SF1">
    <property type="entry name" value="PH DOMAIN-CONTAINING PROTEIN"/>
    <property type="match status" value="1"/>
</dbReference>
<feature type="region of interest" description="Disordered" evidence="1">
    <location>
        <begin position="719"/>
        <end position="948"/>
    </location>
</feature>
<dbReference type="Proteomes" id="UP000078397">
    <property type="component" value="Unassembled WGS sequence"/>
</dbReference>
<dbReference type="KEGG" id="pchm:VFPPC_05899"/>
<keyword evidence="3" id="KW-1185">Reference proteome</keyword>
<evidence type="ECO:0000313" key="3">
    <source>
        <dbReference type="Proteomes" id="UP000078397"/>
    </source>
</evidence>
<dbReference type="Gene3D" id="2.30.29.30">
    <property type="entry name" value="Pleckstrin-homology domain (PH domain)/Phosphotyrosine-binding domain (PTB)"/>
    <property type="match status" value="1"/>
</dbReference>
<feature type="compositionally biased region" description="Polar residues" evidence="1">
    <location>
        <begin position="609"/>
        <end position="627"/>
    </location>
</feature>
<dbReference type="OrthoDB" id="43122at2759"/>
<evidence type="ECO:0000313" key="2">
    <source>
        <dbReference type="EMBL" id="OAQ64646.1"/>
    </source>
</evidence>
<evidence type="ECO:0000256" key="1">
    <source>
        <dbReference type="SAM" id="MobiDB-lite"/>
    </source>
</evidence>
<dbReference type="InterPro" id="IPR029071">
    <property type="entry name" value="Ubiquitin-like_domsf"/>
</dbReference>
<comment type="caution">
    <text evidence="2">The sequence shown here is derived from an EMBL/GenBank/DDBJ whole genome shotgun (WGS) entry which is preliminary data.</text>
</comment>
<feature type="compositionally biased region" description="Basic and acidic residues" evidence="1">
    <location>
        <begin position="145"/>
        <end position="155"/>
    </location>
</feature>
<proteinExistence type="predicted"/>
<accession>A0A179FGI3</accession>
<dbReference type="InterPro" id="IPR011993">
    <property type="entry name" value="PH-like_dom_sf"/>
</dbReference>